<feature type="transmembrane region" description="Helical" evidence="1">
    <location>
        <begin position="187"/>
        <end position="206"/>
    </location>
</feature>
<evidence type="ECO:0000313" key="3">
    <source>
        <dbReference type="Proteomes" id="UP000198508"/>
    </source>
</evidence>
<evidence type="ECO:0000256" key="1">
    <source>
        <dbReference type="SAM" id="Phobius"/>
    </source>
</evidence>
<dbReference type="RefSeq" id="WP_092360549.1">
    <property type="nucleotide sequence ID" value="NZ_FOIM01000001.1"/>
</dbReference>
<dbReference type="InterPro" id="IPR043130">
    <property type="entry name" value="CDP-OH_PTrfase_TM_dom"/>
</dbReference>
<keyword evidence="1" id="KW-0472">Membrane</keyword>
<dbReference type="STRING" id="460384.SAMN05216313_101301"/>
<dbReference type="GeneID" id="93278693"/>
<sequence length="207" mass="22363">MLGFYNYTVILTYAGMLAAFSGILAAVDGSPKTALVCLMLAGACDMFDGAVARTRKRTPAEKRFGIQIDSLSDLISFGVLPGMILYCQDRSLASAAAASLYVLCALVRLAYFNVMEEERQEQTDEARTCYMGLPVTTSAAILPAVYALKGWLGGGLIRMDLLALCAMALFFLLPVRVKKPHAAGKTWIALLGTAEFLLLAGSRWIFL</sequence>
<protein>
    <submittedName>
        <fullName evidence="2">CDP-diacylglycerol---serine O-phosphatidyltransferase</fullName>
    </submittedName>
</protein>
<keyword evidence="1" id="KW-1133">Transmembrane helix</keyword>
<evidence type="ECO:0000313" key="2">
    <source>
        <dbReference type="EMBL" id="SET00412.1"/>
    </source>
</evidence>
<dbReference type="GO" id="GO:0008654">
    <property type="term" value="P:phospholipid biosynthetic process"/>
    <property type="evidence" value="ECO:0007669"/>
    <property type="project" value="InterPro"/>
</dbReference>
<keyword evidence="1" id="KW-0812">Transmembrane</keyword>
<keyword evidence="2" id="KW-0808">Transferase</keyword>
<feature type="transmembrane region" description="Helical" evidence="1">
    <location>
        <begin position="7"/>
        <end position="27"/>
    </location>
</feature>
<gene>
    <name evidence="2" type="ORF">SAMN05216313_101301</name>
</gene>
<accession>A0A1I0B1R6</accession>
<dbReference type="GO" id="GO:0016780">
    <property type="term" value="F:phosphotransferase activity, for other substituted phosphate groups"/>
    <property type="evidence" value="ECO:0007669"/>
    <property type="project" value="InterPro"/>
</dbReference>
<feature type="transmembrane region" description="Helical" evidence="1">
    <location>
        <begin position="131"/>
        <end position="149"/>
    </location>
</feature>
<feature type="transmembrane region" description="Helical" evidence="1">
    <location>
        <begin position="92"/>
        <end position="111"/>
    </location>
</feature>
<dbReference type="EMBL" id="FOIM01000001">
    <property type="protein sequence ID" value="SET00412.1"/>
    <property type="molecule type" value="Genomic_DNA"/>
</dbReference>
<proteinExistence type="predicted"/>
<dbReference type="Gene3D" id="1.20.120.1760">
    <property type="match status" value="1"/>
</dbReference>
<keyword evidence="3" id="KW-1185">Reference proteome</keyword>
<dbReference type="GO" id="GO:0016020">
    <property type="term" value="C:membrane"/>
    <property type="evidence" value="ECO:0007669"/>
    <property type="project" value="InterPro"/>
</dbReference>
<organism evidence="2 3">
    <name type="scientific">Enterocloster lavalensis</name>
    <dbReference type="NCBI Taxonomy" id="460384"/>
    <lineage>
        <taxon>Bacteria</taxon>
        <taxon>Bacillati</taxon>
        <taxon>Bacillota</taxon>
        <taxon>Clostridia</taxon>
        <taxon>Lachnospirales</taxon>
        <taxon>Lachnospiraceae</taxon>
        <taxon>Enterocloster</taxon>
    </lineage>
</organism>
<dbReference type="AlphaFoldDB" id="A0A1I0B1R6"/>
<name>A0A1I0B1R6_9FIRM</name>
<dbReference type="Proteomes" id="UP000198508">
    <property type="component" value="Unassembled WGS sequence"/>
</dbReference>
<dbReference type="InterPro" id="IPR000462">
    <property type="entry name" value="CDP-OH_P_trans"/>
</dbReference>
<reference evidence="3" key="1">
    <citation type="submission" date="2016-10" db="EMBL/GenBank/DDBJ databases">
        <authorList>
            <person name="Varghese N."/>
            <person name="Submissions S."/>
        </authorList>
    </citation>
    <scope>NUCLEOTIDE SEQUENCE [LARGE SCALE GENOMIC DNA]</scope>
    <source>
        <strain evidence="3">NLAE-zl-G277</strain>
    </source>
</reference>
<dbReference type="Pfam" id="PF01066">
    <property type="entry name" value="CDP-OH_P_transf"/>
    <property type="match status" value="1"/>
</dbReference>
<feature type="transmembrane region" description="Helical" evidence="1">
    <location>
        <begin position="155"/>
        <end position="175"/>
    </location>
</feature>